<dbReference type="RefSeq" id="WP_146613504.1">
    <property type="nucleotide sequence ID" value="NZ_QLLN01000001.1"/>
</dbReference>
<sequence>MMCKVKVSASSKTFNNYVLLFTFILLSFLSCGREESKIDSTIDNETDPLDNYTDWSIYRGDKKGNQYSELAQIHAANVHKLELAWQYQTGDATKKSSIQVNPIIVDGLLYISTPSLNAVALDAATGKEVWVFNSSKFNENQTVFQGRTRGVTYWSSKDGNDQRIFLFVKNRVYALEAKTGKLITSFGTNGHIDLRENLEMDINKASIEVTSPGIVYENFLIVGSRVPEGYDSTPGNIRAYDAETGDFKWVFRTIPKEGEYGFDTWQFKEGETYGGANTWSGFTVDEKRGWVFLATGSPAYDFYGGNRKGENLFGNCVLALNAKTGERIWHYQTVHHDIWDYDNPSAPILITISQGQEKKDAVVQLTKMGLVFVLDRETGEPLFPTLETPVPKSQVEGEEAWPTQPIPTKPLPLSRQGITEADLTTISPESHEHARKNFNNYMSASIYTPPSERGTITSPSVLGGVEWQGGSYDPYTNILYVNSNNVASISQLKKVYETTDSSSLTNLQLGNQIYLKNCASCHGLNRSGVPPTYPSVIHLNKTKEEIATIITNGKNIMPAFSQFTTKDLNAITDFIMSNDTVSYNEKDVLETKTRYTHTGYNLFLDQNGYPATSPPWGTLSAIDMGTGDYVWKKPLGEYPELVKQNIRNTGTLNYGGAVATAGGIVFIAATADEKFRAFEKNRGNILWEYDLPVGGYATPSVYMQNGRQYVAIVAGGGGKNNTPSGDYVMVFALPEGNDKPKETLKNTKTDSNGWISLFNGETLDGWVHMNGSHTYSVEDGAIIGRTTENSPNSFLCSLQEFENFELECEVTVDNITNQGIQFRSSVRPVTEKDQDAWRAGRVWGPQLEIRRKMGENSITTGLLYGEALGTGWLSSKEKVEKGHDYFISEGWNKIRIVADGPRIQTFVNGHLIEDLVNDEVYRTHPKGFIALQIHGINGERQFTMQWRNIKVHPIK</sequence>
<comment type="similarity">
    <text evidence="2">Belongs to the bacterial PQQ dehydrogenase family.</text>
</comment>
<dbReference type="Pfam" id="PF06439">
    <property type="entry name" value="3keto-disac_hyd"/>
    <property type="match status" value="1"/>
</dbReference>
<dbReference type="InterPro" id="IPR002372">
    <property type="entry name" value="PQQ_rpt_dom"/>
</dbReference>
<accession>A0A327RKD0</accession>
<feature type="domain" description="Cytochrome c" evidence="9">
    <location>
        <begin position="505"/>
        <end position="579"/>
    </location>
</feature>
<dbReference type="GO" id="GO:0046872">
    <property type="term" value="F:metal ion binding"/>
    <property type="evidence" value="ECO:0007669"/>
    <property type="project" value="UniProtKB-KW"/>
</dbReference>
<dbReference type="GO" id="GO:0009055">
    <property type="term" value="F:electron transfer activity"/>
    <property type="evidence" value="ECO:0007669"/>
    <property type="project" value="InterPro"/>
</dbReference>
<dbReference type="Gene3D" id="2.140.10.10">
    <property type="entry name" value="Quinoprotein alcohol dehydrogenase-like superfamily"/>
    <property type="match status" value="2"/>
</dbReference>
<dbReference type="InterPro" id="IPR018391">
    <property type="entry name" value="PQQ_b-propeller_rpt"/>
</dbReference>
<name>A0A327RKD0_9FLAO</name>
<proteinExistence type="inferred from homology"/>
<evidence type="ECO:0000313" key="11">
    <source>
        <dbReference type="Proteomes" id="UP000249696"/>
    </source>
</evidence>
<dbReference type="InterPro" id="IPR009056">
    <property type="entry name" value="Cyt_c-like_dom"/>
</dbReference>
<dbReference type="EMBL" id="QLLN01000001">
    <property type="protein sequence ID" value="RAJ15963.1"/>
    <property type="molecule type" value="Genomic_DNA"/>
</dbReference>
<evidence type="ECO:0000256" key="8">
    <source>
        <dbReference type="PROSITE-ProRule" id="PRU00433"/>
    </source>
</evidence>
<evidence type="ECO:0000313" key="10">
    <source>
        <dbReference type="EMBL" id="RAJ15963.1"/>
    </source>
</evidence>
<evidence type="ECO:0000256" key="2">
    <source>
        <dbReference type="ARBA" id="ARBA00008156"/>
    </source>
</evidence>
<evidence type="ECO:0000256" key="5">
    <source>
        <dbReference type="ARBA" id="ARBA00022729"/>
    </source>
</evidence>
<evidence type="ECO:0000256" key="3">
    <source>
        <dbReference type="ARBA" id="ARBA00022617"/>
    </source>
</evidence>
<dbReference type="InterPro" id="IPR011047">
    <property type="entry name" value="Quinoprotein_ADH-like_sf"/>
</dbReference>
<dbReference type="PROSITE" id="PS51007">
    <property type="entry name" value="CYTC"/>
    <property type="match status" value="1"/>
</dbReference>
<dbReference type="SUPFAM" id="SSF46626">
    <property type="entry name" value="Cytochrome c"/>
    <property type="match status" value="1"/>
</dbReference>
<dbReference type="Pfam" id="PF01011">
    <property type="entry name" value="PQQ"/>
    <property type="match status" value="2"/>
</dbReference>
<comment type="caution">
    <text evidence="10">The sequence shown here is derived from an EMBL/GenBank/DDBJ whole genome shotgun (WGS) entry which is preliminary data.</text>
</comment>
<dbReference type="OrthoDB" id="9794322at2"/>
<evidence type="ECO:0000256" key="4">
    <source>
        <dbReference type="ARBA" id="ARBA00022723"/>
    </source>
</evidence>
<evidence type="ECO:0000256" key="6">
    <source>
        <dbReference type="ARBA" id="ARBA00023002"/>
    </source>
</evidence>
<dbReference type="GO" id="GO:0048038">
    <property type="term" value="F:quinone binding"/>
    <property type="evidence" value="ECO:0007669"/>
    <property type="project" value="InterPro"/>
</dbReference>
<evidence type="ECO:0000256" key="7">
    <source>
        <dbReference type="ARBA" id="ARBA00023004"/>
    </source>
</evidence>
<keyword evidence="6" id="KW-0560">Oxidoreductase</keyword>
<dbReference type="PANTHER" id="PTHR32303:SF4">
    <property type="entry name" value="QUINOPROTEIN GLUCOSE DEHYDROGENASE"/>
    <property type="match status" value="1"/>
</dbReference>
<dbReference type="GO" id="GO:0016020">
    <property type="term" value="C:membrane"/>
    <property type="evidence" value="ECO:0007669"/>
    <property type="project" value="InterPro"/>
</dbReference>
<dbReference type="GO" id="GO:0008876">
    <property type="term" value="F:quinoprotein glucose dehydrogenase activity"/>
    <property type="evidence" value="ECO:0007669"/>
    <property type="project" value="TreeGrafter"/>
</dbReference>
<dbReference type="GO" id="GO:0020037">
    <property type="term" value="F:heme binding"/>
    <property type="evidence" value="ECO:0007669"/>
    <property type="project" value="InterPro"/>
</dbReference>
<dbReference type="InterPro" id="IPR017511">
    <property type="entry name" value="PQQ_mDH"/>
</dbReference>
<dbReference type="CDD" id="cd10280">
    <property type="entry name" value="PQQ_mGDH"/>
    <property type="match status" value="1"/>
</dbReference>
<keyword evidence="7 8" id="KW-0408">Iron</keyword>
<keyword evidence="5" id="KW-0732">Signal</keyword>
<keyword evidence="4 8" id="KW-0479">Metal-binding</keyword>
<protein>
    <submittedName>
        <fullName evidence="10">Quinoprotein glucose dehydrogenase</fullName>
    </submittedName>
</protein>
<dbReference type="Gene3D" id="2.60.120.560">
    <property type="entry name" value="Exo-inulinase, domain 1"/>
    <property type="match status" value="1"/>
</dbReference>
<reference evidence="10 11" key="1">
    <citation type="submission" date="2018-06" db="EMBL/GenBank/DDBJ databases">
        <title>Genomic Encyclopedia of Archaeal and Bacterial Type Strains, Phase II (KMG-II): from individual species to whole genera.</title>
        <authorList>
            <person name="Goeker M."/>
        </authorList>
    </citation>
    <scope>NUCLEOTIDE SEQUENCE [LARGE SCALE GENOMIC DNA]</scope>
    <source>
        <strain evidence="10 11">DSM 23522</strain>
    </source>
</reference>
<dbReference type="InterPro" id="IPR036909">
    <property type="entry name" value="Cyt_c-like_dom_sf"/>
</dbReference>
<dbReference type="Proteomes" id="UP000249696">
    <property type="component" value="Unassembled WGS sequence"/>
</dbReference>
<dbReference type="SUPFAM" id="SSF50998">
    <property type="entry name" value="Quinoprotein alcohol dehydrogenase-like"/>
    <property type="match status" value="1"/>
</dbReference>
<organism evidence="10 11">
    <name type="scientific">Arenibacter echinorum</name>
    <dbReference type="NCBI Taxonomy" id="440515"/>
    <lineage>
        <taxon>Bacteria</taxon>
        <taxon>Pseudomonadati</taxon>
        <taxon>Bacteroidota</taxon>
        <taxon>Flavobacteriia</taxon>
        <taxon>Flavobacteriales</taxon>
        <taxon>Flavobacteriaceae</taxon>
        <taxon>Arenibacter</taxon>
    </lineage>
</organism>
<dbReference type="InterPro" id="IPR010496">
    <property type="entry name" value="AL/BT2_dom"/>
</dbReference>
<evidence type="ECO:0000259" key="9">
    <source>
        <dbReference type="PROSITE" id="PS51007"/>
    </source>
</evidence>
<keyword evidence="3 8" id="KW-0349">Heme</keyword>
<comment type="cofactor">
    <cofactor evidence="1">
        <name>pyrroloquinoline quinone</name>
        <dbReference type="ChEBI" id="CHEBI:58442"/>
    </cofactor>
</comment>
<gene>
    <name evidence="10" type="ORF">LV92_00667</name>
</gene>
<dbReference type="GO" id="GO:0016787">
    <property type="term" value="F:hydrolase activity"/>
    <property type="evidence" value="ECO:0007669"/>
    <property type="project" value="InterPro"/>
</dbReference>
<dbReference type="PROSITE" id="PS51257">
    <property type="entry name" value="PROKAR_LIPOPROTEIN"/>
    <property type="match status" value="1"/>
</dbReference>
<dbReference type="Pfam" id="PF13442">
    <property type="entry name" value="Cytochrome_CBB3"/>
    <property type="match status" value="1"/>
</dbReference>
<dbReference type="PANTHER" id="PTHR32303">
    <property type="entry name" value="QUINOPROTEIN ALCOHOL DEHYDROGENASE (CYTOCHROME C)"/>
    <property type="match status" value="1"/>
</dbReference>
<dbReference type="AlphaFoldDB" id="A0A327RKD0"/>
<keyword evidence="11" id="KW-1185">Reference proteome</keyword>
<evidence type="ECO:0000256" key="1">
    <source>
        <dbReference type="ARBA" id="ARBA00001931"/>
    </source>
</evidence>
<dbReference type="SMART" id="SM00564">
    <property type="entry name" value="PQQ"/>
    <property type="match status" value="6"/>
</dbReference>